<dbReference type="RefSeq" id="WP_021691534.1">
    <property type="nucleotide sequence ID" value="NZ_BASZ01000011.1"/>
</dbReference>
<keyword evidence="2" id="KW-1185">Reference proteome</keyword>
<comment type="caution">
    <text evidence="1">The sequence shown here is derived from an EMBL/GenBank/DDBJ whole genome shotgun (WGS) entry which is preliminary data.</text>
</comment>
<reference evidence="1 2" key="1">
    <citation type="submission" date="2013-09" db="EMBL/GenBank/DDBJ databases">
        <title>Whole genome shotgun sequence of Novosphingobium tardaugens NBRC 16725.</title>
        <authorList>
            <person name="Isaki S."/>
            <person name="Hosoyama A."/>
            <person name="Tsuchikane K."/>
            <person name="Katsumata H."/>
            <person name="Ando Y."/>
            <person name="Yamazaki S."/>
            <person name="Fujita N."/>
        </authorList>
    </citation>
    <scope>NUCLEOTIDE SEQUENCE [LARGE SCALE GENOMIC DNA]</scope>
    <source>
        <strain evidence="1 2">NBRC 16725</strain>
    </source>
</reference>
<organism evidence="1 2">
    <name type="scientific">Caenibius tardaugens NBRC 16725</name>
    <dbReference type="NCBI Taxonomy" id="1219035"/>
    <lineage>
        <taxon>Bacteria</taxon>
        <taxon>Pseudomonadati</taxon>
        <taxon>Pseudomonadota</taxon>
        <taxon>Alphaproteobacteria</taxon>
        <taxon>Sphingomonadales</taxon>
        <taxon>Erythrobacteraceae</taxon>
        <taxon>Caenibius</taxon>
    </lineage>
</organism>
<gene>
    <name evidence="1" type="ORF">NT2_11_00240</name>
</gene>
<name>U2YB75_9SPHN</name>
<dbReference type="EMBL" id="BASZ01000011">
    <property type="protein sequence ID" value="GAD50716.1"/>
    <property type="molecule type" value="Genomic_DNA"/>
</dbReference>
<sequence>MNLAQLTGQLTATGLDGLAFPSYLLGSFRRKSITFSNGLTDETTVVYWFQSRSFSIDLRLSDGAQTPVSTRQGWIGDTLWDDREELLSWHIVQSYQPHNQWPEPAKLYPVGNSVLEFAPSGAYVEDWRQQSASGPLIGLRLKAVRNERTGALLPMDGGLIVAGAHTAYAQSRLPDVEQRLRGASGLEAAVAHGLASTAEVESYEVSLALDGAIIRHSTCSARYGETLHLDDYDLLSDGTIIQSGALAGEPCTFLYTLDVFVREFAFTCRSHCGPAAEQWLHEERTHLMHNAALVR</sequence>
<dbReference type="KEGG" id="ntd:EGO55_06875"/>
<accession>U2YB75</accession>
<dbReference type="AlphaFoldDB" id="U2YB75"/>
<proteinExistence type="predicted"/>
<dbReference type="Proteomes" id="UP000016568">
    <property type="component" value="Unassembled WGS sequence"/>
</dbReference>
<protein>
    <submittedName>
        <fullName evidence="1">Uncharacterized protein</fullName>
    </submittedName>
</protein>
<evidence type="ECO:0000313" key="1">
    <source>
        <dbReference type="EMBL" id="GAD50716.1"/>
    </source>
</evidence>
<dbReference type="eggNOG" id="ENOG502ZANG">
    <property type="taxonomic scope" value="Bacteria"/>
</dbReference>
<dbReference type="OrthoDB" id="6992731at2"/>
<evidence type="ECO:0000313" key="2">
    <source>
        <dbReference type="Proteomes" id="UP000016568"/>
    </source>
</evidence>